<feature type="non-terminal residue" evidence="1">
    <location>
        <position position="195"/>
    </location>
</feature>
<dbReference type="RefSeq" id="WP_378039664.1">
    <property type="nucleotide sequence ID" value="NZ_JBHSIV010000106.1"/>
</dbReference>
<accession>A0ABV9YYJ8</accession>
<dbReference type="EMBL" id="JBHSIV010000106">
    <property type="protein sequence ID" value="MFC5066374.1"/>
    <property type="molecule type" value="Genomic_DNA"/>
</dbReference>
<dbReference type="Proteomes" id="UP001595947">
    <property type="component" value="Unassembled WGS sequence"/>
</dbReference>
<dbReference type="InterPro" id="IPR009553">
    <property type="entry name" value="DUF1173"/>
</dbReference>
<feature type="non-terminal residue" evidence="1">
    <location>
        <position position="1"/>
    </location>
</feature>
<sequence>EFLRPLEHPEQITIRGGPRRGQTRILRHRRLLCGELKALAETEHGHKLTLRHFPRPIFLSDDLAADLSRRFPAPFSSRRGPTARRVVLALIEGTPRGHLRLVNAAVMLTTDVYIPVDSSHELTMANALIAAQRGFRKPLRYDHDEAGLPDFVLTDLITNGGTAESNGPAAVIEVWGVANSRTYEQRKLAKLARYK</sequence>
<comment type="caution">
    <text evidence="1">The sequence shown here is derived from an EMBL/GenBank/DDBJ whole genome shotgun (WGS) entry which is preliminary data.</text>
</comment>
<name>A0ABV9YYJ8_9PSEU</name>
<proteinExistence type="predicted"/>
<keyword evidence="2" id="KW-1185">Reference proteome</keyword>
<evidence type="ECO:0000313" key="1">
    <source>
        <dbReference type="EMBL" id="MFC5066374.1"/>
    </source>
</evidence>
<organism evidence="1 2">
    <name type="scientific">Actinomycetospora atypica</name>
    <dbReference type="NCBI Taxonomy" id="1290095"/>
    <lineage>
        <taxon>Bacteria</taxon>
        <taxon>Bacillati</taxon>
        <taxon>Actinomycetota</taxon>
        <taxon>Actinomycetes</taxon>
        <taxon>Pseudonocardiales</taxon>
        <taxon>Pseudonocardiaceae</taxon>
        <taxon>Actinomycetospora</taxon>
    </lineage>
</organism>
<reference evidence="2" key="1">
    <citation type="journal article" date="2019" name="Int. J. Syst. Evol. Microbiol.">
        <title>The Global Catalogue of Microorganisms (GCM) 10K type strain sequencing project: providing services to taxonomists for standard genome sequencing and annotation.</title>
        <authorList>
            <consortium name="The Broad Institute Genomics Platform"/>
            <consortium name="The Broad Institute Genome Sequencing Center for Infectious Disease"/>
            <person name="Wu L."/>
            <person name="Ma J."/>
        </authorList>
    </citation>
    <scope>NUCLEOTIDE SEQUENCE [LARGE SCALE GENOMIC DNA]</scope>
    <source>
        <strain evidence="2">CGMCC 4.7093</strain>
    </source>
</reference>
<evidence type="ECO:0000313" key="2">
    <source>
        <dbReference type="Proteomes" id="UP001595947"/>
    </source>
</evidence>
<protein>
    <submittedName>
        <fullName evidence="1">DUF1173 family protein</fullName>
    </submittedName>
</protein>
<dbReference type="Pfam" id="PF06666">
    <property type="entry name" value="DUF1173"/>
    <property type="match status" value="1"/>
</dbReference>
<gene>
    <name evidence="1" type="ORF">ACFPBZ_29515</name>
</gene>